<dbReference type="Proteomes" id="UP000325105">
    <property type="component" value="Unassembled WGS sequence"/>
</dbReference>
<protein>
    <recommendedName>
        <fullName evidence="3">DUF4369 domain-containing protein</fullName>
    </recommendedName>
</protein>
<gene>
    <name evidence="1" type="ORF">BC792_1258</name>
</gene>
<dbReference type="RefSeq" id="WP_148909913.1">
    <property type="nucleotide sequence ID" value="NZ_VNHX01000025.1"/>
</dbReference>
<evidence type="ECO:0000313" key="2">
    <source>
        <dbReference type="Proteomes" id="UP000325105"/>
    </source>
</evidence>
<organism evidence="1 2">
    <name type="scientific">Sphingobacterium allocomposti</name>
    <dbReference type="NCBI Taxonomy" id="415956"/>
    <lineage>
        <taxon>Bacteria</taxon>
        <taxon>Pseudomonadati</taxon>
        <taxon>Bacteroidota</taxon>
        <taxon>Sphingobacteriia</taxon>
        <taxon>Sphingobacteriales</taxon>
        <taxon>Sphingobacteriaceae</taxon>
        <taxon>Sphingobacterium</taxon>
    </lineage>
</organism>
<proteinExistence type="predicted"/>
<keyword evidence="2" id="KW-1185">Reference proteome</keyword>
<dbReference type="PROSITE" id="PS51257">
    <property type="entry name" value="PROKAR_LIPOPROTEIN"/>
    <property type="match status" value="1"/>
</dbReference>
<dbReference type="OrthoDB" id="702958at2"/>
<name>A0A5S5D5T1_9SPHI</name>
<evidence type="ECO:0008006" key="3">
    <source>
        <dbReference type="Google" id="ProtNLM"/>
    </source>
</evidence>
<accession>A0A5S5D5T1</accession>
<sequence length="271" mass="31433">MKNAIQSACLFFIYVFASCSFSRNEVSLRVDIPIEGDKTVSVFNLSNGTQVYEDTLRGEIVLDSLSYGIHLLTVMWDRDVISPNEFKRLRPHTLDNPSYYSLQKRVFIDPREGGTIRLYTPDNITKEEIEEQLLSNESNITPSVEVGGKQAKSYEVYESMLQRYRQQFQHQRDSLQNLLYHYNDRGDLQQAATVNQQLKTLWGNKILPQFEAEEQQFLIAHADQVVVPFILLSRVTSQELYQSFKPVIDAMPEKYREFGFVKGLAKLRSER</sequence>
<dbReference type="EMBL" id="VNHX01000025">
    <property type="protein sequence ID" value="TYP90132.1"/>
    <property type="molecule type" value="Genomic_DNA"/>
</dbReference>
<dbReference type="AlphaFoldDB" id="A0A5S5D5T1"/>
<comment type="caution">
    <text evidence="1">The sequence shown here is derived from an EMBL/GenBank/DDBJ whole genome shotgun (WGS) entry which is preliminary data.</text>
</comment>
<evidence type="ECO:0000313" key="1">
    <source>
        <dbReference type="EMBL" id="TYP90132.1"/>
    </source>
</evidence>
<reference evidence="1 2" key="1">
    <citation type="submission" date="2019-07" db="EMBL/GenBank/DDBJ databases">
        <title>Genomic Encyclopedia of Archaeal and Bacterial Type Strains, Phase II (KMG-II): from individual species to whole genera.</title>
        <authorList>
            <person name="Goeker M."/>
        </authorList>
    </citation>
    <scope>NUCLEOTIDE SEQUENCE [LARGE SCALE GENOMIC DNA]</scope>
    <source>
        <strain evidence="1 2">DSM 18850</strain>
    </source>
</reference>